<gene>
    <name evidence="2" type="ORF">EDC90_104521</name>
</gene>
<proteinExistence type="predicted"/>
<evidence type="ECO:0000313" key="2">
    <source>
        <dbReference type="EMBL" id="TCT30448.1"/>
    </source>
</evidence>
<accession>A0A4R3NLW7</accession>
<sequence>MRGQPNFFDTDELYAQLSAVGDPLEKLNAIIPRVVFEKSLTKALKRSDGSKGVRPPYPAIMMFMILMLQTLYNLSDN</sequence>
<dbReference type="RefSeq" id="WP_207903961.1">
    <property type="nucleotide sequence ID" value="NZ_SMAR01000045.1"/>
</dbReference>
<keyword evidence="3" id="KW-1185">Reference proteome</keyword>
<name>A0A4R3NLW7_9HYPH</name>
<evidence type="ECO:0000259" key="1">
    <source>
        <dbReference type="Pfam" id="PF05598"/>
    </source>
</evidence>
<organism evidence="2 3">
    <name type="scientific">Martelella mediterranea</name>
    <dbReference type="NCBI Taxonomy" id="293089"/>
    <lineage>
        <taxon>Bacteria</taxon>
        <taxon>Pseudomonadati</taxon>
        <taxon>Pseudomonadota</taxon>
        <taxon>Alphaproteobacteria</taxon>
        <taxon>Hyphomicrobiales</taxon>
        <taxon>Aurantimonadaceae</taxon>
        <taxon>Martelella</taxon>
    </lineage>
</organism>
<comment type="caution">
    <text evidence="2">The sequence shown here is derived from an EMBL/GenBank/DDBJ whole genome shotgun (WGS) entry which is preliminary data.</text>
</comment>
<dbReference type="EMBL" id="SMAR01000045">
    <property type="protein sequence ID" value="TCT30448.1"/>
    <property type="molecule type" value="Genomic_DNA"/>
</dbReference>
<dbReference type="Proteomes" id="UP000295097">
    <property type="component" value="Unassembled WGS sequence"/>
</dbReference>
<dbReference type="AlphaFoldDB" id="A0A4R3NLW7"/>
<feature type="domain" description="Transposase InsH N-terminal" evidence="1">
    <location>
        <begin position="13"/>
        <end position="76"/>
    </location>
</feature>
<dbReference type="Pfam" id="PF05598">
    <property type="entry name" value="DUF772"/>
    <property type="match status" value="1"/>
</dbReference>
<reference evidence="2 3" key="1">
    <citation type="submission" date="2019-03" db="EMBL/GenBank/DDBJ databases">
        <title>Freshwater and sediment microbial communities from various areas in North America, analyzing microbe dynamics in response to fracking.</title>
        <authorList>
            <person name="Lamendella R."/>
        </authorList>
    </citation>
    <scope>NUCLEOTIDE SEQUENCE [LARGE SCALE GENOMIC DNA]</scope>
    <source>
        <strain evidence="2 3">175.2</strain>
    </source>
</reference>
<protein>
    <submittedName>
        <fullName evidence="2">Transposase-like protein DUF772</fullName>
    </submittedName>
</protein>
<dbReference type="InterPro" id="IPR008490">
    <property type="entry name" value="Transposase_InsH_N"/>
</dbReference>
<evidence type="ECO:0000313" key="3">
    <source>
        <dbReference type="Proteomes" id="UP000295097"/>
    </source>
</evidence>